<reference evidence="2" key="1">
    <citation type="journal article" date="2019" name="Int. J. Syst. Evol. Microbiol.">
        <title>The Global Catalogue of Microorganisms (GCM) 10K type strain sequencing project: providing services to taxonomists for standard genome sequencing and annotation.</title>
        <authorList>
            <consortium name="The Broad Institute Genomics Platform"/>
            <consortium name="The Broad Institute Genome Sequencing Center for Infectious Disease"/>
            <person name="Wu L."/>
            <person name="Ma J."/>
        </authorList>
    </citation>
    <scope>NUCLEOTIDE SEQUENCE [LARGE SCALE GENOMIC DNA]</scope>
    <source>
        <strain evidence="2">IBRC-M 10813</strain>
    </source>
</reference>
<organism evidence="1 2">
    <name type="scientific">Salinithrix halophila</name>
    <dbReference type="NCBI Taxonomy" id="1485204"/>
    <lineage>
        <taxon>Bacteria</taxon>
        <taxon>Bacillati</taxon>
        <taxon>Bacillota</taxon>
        <taxon>Bacilli</taxon>
        <taxon>Bacillales</taxon>
        <taxon>Thermoactinomycetaceae</taxon>
        <taxon>Salinithrix</taxon>
    </lineage>
</organism>
<sequence length="418" mass="47692">MNTGTIKKHEILEIMLSEYVSNQINRIIESELKEHNPYFCDESVVFSFAQTVFTCLEDYSKRHQCPDTEKLITIIKEAHSGGNIPPLFIRNTPCDPVETLLPAENRKGFDYGESEHDRMKLYFYSEWVTWLFATLLNHDALVHPSEHGGKNRFHLISPVNNHENLRNVGASTGGGNFYQHNDATVHTEVKNQSDVEERLKAFKTDLNTTSRRLNKPVETIISEITCGKFTRVDALLLKGILNLQTETHIGTPRLLQKHLEENSFNKDDILSLSQMPIAHIAGMADGKISGYVGEINRIINLDKDGTIIATCLNGAENRLIYVGKSDRDQLVFERFLELLRTMPTYKVLLTSKDLLFIPNSSYGKQTNASHGRGRLTKDEYKIPIGKNKYSRRMICRQYVSSRMRDNKESRLGEMINGL</sequence>
<protein>
    <submittedName>
        <fullName evidence="1">Uncharacterized protein</fullName>
    </submittedName>
</protein>
<gene>
    <name evidence="1" type="ORF">ACFOUO_00620</name>
</gene>
<evidence type="ECO:0000313" key="1">
    <source>
        <dbReference type="EMBL" id="MFC4075316.1"/>
    </source>
</evidence>
<comment type="caution">
    <text evidence="1">The sequence shown here is derived from an EMBL/GenBank/DDBJ whole genome shotgun (WGS) entry which is preliminary data.</text>
</comment>
<accession>A0ABV8J961</accession>
<dbReference type="EMBL" id="JBHSAP010000003">
    <property type="protein sequence ID" value="MFC4075316.1"/>
    <property type="molecule type" value="Genomic_DNA"/>
</dbReference>
<dbReference type="RefSeq" id="WP_380701111.1">
    <property type="nucleotide sequence ID" value="NZ_JBHSAP010000003.1"/>
</dbReference>
<keyword evidence="2" id="KW-1185">Reference proteome</keyword>
<name>A0ABV8J961_9BACL</name>
<evidence type="ECO:0000313" key="2">
    <source>
        <dbReference type="Proteomes" id="UP001595843"/>
    </source>
</evidence>
<proteinExistence type="predicted"/>
<dbReference type="Proteomes" id="UP001595843">
    <property type="component" value="Unassembled WGS sequence"/>
</dbReference>